<keyword evidence="9 13" id="KW-0460">Magnesium</keyword>
<dbReference type="Gene3D" id="3.30.70.590">
    <property type="entry name" value="Poly(A) polymerase predicted RNA binding domain"/>
    <property type="match status" value="2"/>
</dbReference>
<dbReference type="FunFam" id="3.30.70.590:FF:000015">
    <property type="entry name" value="Predicted protein"/>
    <property type="match status" value="1"/>
</dbReference>
<feature type="binding site" evidence="13">
    <location>
        <position position="166"/>
    </location>
    <ligand>
        <name>Mg(2+)</name>
        <dbReference type="ChEBI" id="CHEBI:18420"/>
        <label>2</label>
        <note>catalytic</note>
    </ligand>
</feature>
<dbReference type="Pfam" id="PF04928">
    <property type="entry name" value="PAP_central"/>
    <property type="match status" value="1"/>
</dbReference>
<feature type="binding site" evidence="12">
    <location>
        <position position="227"/>
    </location>
    <ligand>
        <name>ATP</name>
        <dbReference type="ChEBI" id="CHEBI:30616"/>
    </ligand>
</feature>
<dbReference type="GO" id="GO:0005524">
    <property type="term" value="F:ATP binding"/>
    <property type="evidence" value="ECO:0007669"/>
    <property type="project" value="UniProtKB-UniRule"/>
</dbReference>
<evidence type="ECO:0000313" key="20">
    <source>
        <dbReference type="Proteomes" id="UP000011713"/>
    </source>
</evidence>
<dbReference type="InParanoid" id="M4BV94"/>
<reference evidence="18" key="2">
    <citation type="journal article" date="2014" name="PLoS Pathog.">
        <title>Expression profiling during arabidopsis/downy mildew interaction reveals a highly-expressed effector that attenuates responses to salicylic acid.</title>
        <authorList>
            <person name="Asai S."/>
            <person name="Rallapalli G."/>
            <person name="Piquerez S.J.M."/>
            <person name="Caillaud M.C."/>
            <person name="Furzer O.J."/>
            <person name="Ishaque N."/>
            <person name="Wirthmueller L."/>
            <person name="Fabro G."/>
            <person name="Shirasu K."/>
            <person name="Jones J.D.G."/>
        </authorList>
    </citation>
    <scope>NUCLEOTIDE SEQUENCE</scope>
    <source>
        <strain evidence="18">Emoy2</strain>
    </source>
</reference>
<dbReference type="EMBL" id="JH597971">
    <property type="status" value="NOT_ANNOTATED_CDS"/>
    <property type="molecule type" value="Genomic_DNA"/>
</dbReference>
<dbReference type="GO" id="GO:0003723">
    <property type="term" value="F:RNA binding"/>
    <property type="evidence" value="ECO:0007669"/>
    <property type="project" value="UniProtKB-UniRule"/>
</dbReference>
<evidence type="ECO:0000259" key="15">
    <source>
        <dbReference type="Pfam" id="PF04926"/>
    </source>
</evidence>
<feature type="domain" description="Poly(A) polymerase central" evidence="16">
    <location>
        <begin position="218"/>
        <end position="369"/>
    </location>
</feature>
<comment type="cofactor">
    <cofactor evidence="1">
        <name>Mn(2+)</name>
        <dbReference type="ChEBI" id="CHEBI:29035"/>
    </cofactor>
</comment>
<keyword evidence="10 11" id="KW-0539">Nucleus</keyword>
<dbReference type="Gene3D" id="3.30.460.10">
    <property type="entry name" value="Beta Polymerase, domain 2"/>
    <property type="match status" value="2"/>
</dbReference>
<feature type="domain" description="Poly(A) polymerase nucleotidyltransferase" evidence="17">
    <location>
        <begin position="1"/>
        <end position="125"/>
    </location>
</feature>
<dbReference type="GO" id="GO:0006397">
    <property type="term" value="P:mRNA processing"/>
    <property type="evidence" value="ECO:0007669"/>
    <property type="project" value="UniProtKB-KW"/>
</dbReference>
<dbReference type="EC" id="2.7.7.19" evidence="11"/>
<evidence type="ECO:0000259" key="17">
    <source>
        <dbReference type="Pfam" id="PF20750"/>
    </source>
</evidence>
<feature type="domain" description="Poly(A) polymerase nucleotidyltransferase" evidence="17">
    <location>
        <begin position="152"/>
        <end position="213"/>
    </location>
</feature>
<evidence type="ECO:0000256" key="3">
    <source>
        <dbReference type="ARBA" id="ARBA00010912"/>
    </source>
</evidence>
<feature type="binding site" evidence="12">
    <location>
        <position position="166"/>
    </location>
    <ligand>
        <name>ATP</name>
        <dbReference type="ChEBI" id="CHEBI:30616"/>
    </ligand>
</feature>
<comment type="function">
    <text evidence="11">Polymerase that creates the 3'-poly(A) tail of mRNA's.</text>
</comment>
<dbReference type="PANTHER" id="PTHR10682">
    <property type="entry name" value="POLY A POLYMERASE"/>
    <property type="match status" value="1"/>
</dbReference>
<dbReference type="FunFam" id="1.10.1410.10:FF:000001">
    <property type="entry name" value="Putative poly(A) polymerase gamma"/>
    <property type="match status" value="1"/>
</dbReference>
<evidence type="ECO:0000313" key="19">
    <source>
        <dbReference type="EnsemblProtists" id="HpaP810436"/>
    </source>
</evidence>
<evidence type="ECO:0000256" key="13">
    <source>
        <dbReference type="PIRSR" id="PIRSR018425-2"/>
    </source>
</evidence>
<dbReference type="InterPro" id="IPR014492">
    <property type="entry name" value="PolyA_polymerase"/>
</dbReference>
<dbReference type="STRING" id="559515.M4BV94"/>
<evidence type="ECO:0000256" key="8">
    <source>
        <dbReference type="ARBA" id="ARBA00022840"/>
    </source>
</evidence>
<dbReference type="GO" id="GO:0031123">
    <property type="term" value="P:RNA 3'-end processing"/>
    <property type="evidence" value="ECO:0007669"/>
    <property type="project" value="InterPro"/>
</dbReference>
<feature type="binding site" evidence="13">
    <location>
        <position position="86"/>
    </location>
    <ligand>
        <name>Mg(2+)</name>
        <dbReference type="ChEBI" id="CHEBI:18420"/>
        <label>2</label>
        <note>catalytic</note>
    </ligand>
</feature>
<dbReference type="GO" id="GO:0005634">
    <property type="term" value="C:nucleus"/>
    <property type="evidence" value="ECO:0007669"/>
    <property type="project" value="UniProtKB-SubCell"/>
</dbReference>
<dbReference type="GO" id="GO:0046872">
    <property type="term" value="F:metal ion binding"/>
    <property type="evidence" value="ECO:0007669"/>
    <property type="project" value="UniProtKB-KW"/>
</dbReference>
<dbReference type="Gene3D" id="1.10.1410.10">
    <property type="match status" value="2"/>
</dbReference>
<comment type="subcellular location">
    <subcellularLocation>
        <location evidence="2 11">Nucleus</location>
    </subcellularLocation>
</comment>
<evidence type="ECO:0000256" key="12">
    <source>
        <dbReference type="PIRSR" id="PIRSR018425-1"/>
    </source>
</evidence>
<evidence type="ECO:0000256" key="7">
    <source>
        <dbReference type="ARBA" id="ARBA00022741"/>
    </source>
</evidence>
<feature type="binding site" evidence="13">
    <location>
        <position position="84"/>
    </location>
    <ligand>
        <name>Mg(2+)</name>
        <dbReference type="ChEBI" id="CHEBI:18420"/>
        <label>2</label>
        <note>catalytic</note>
    </ligand>
</feature>
<keyword evidence="7 11" id="KW-0547">Nucleotide-binding</keyword>
<dbReference type="HOGENOM" id="CLU_011511_4_1_1"/>
<proteinExistence type="evidence at transcript level"/>
<keyword evidence="6 13" id="KW-0479">Metal-binding</keyword>
<reference evidence="19" key="3">
    <citation type="submission" date="2015-06" db="UniProtKB">
        <authorList>
            <consortium name="EnsemblProtists"/>
        </authorList>
    </citation>
    <scope>IDENTIFICATION</scope>
    <source>
        <strain evidence="19">Emoy2</strain>
    </source>
</reference>
<evidence type="ECO:0000256" key="14">
    <source>
        <dbReference type="SAM" id="MobiDB-lite"/>
    </source>
</evidence>
<dbReference type="VEuPathDB" id="FungiDB:HpaG810436"/>
<feature type="binding site" evidence="13">
    <location>
        <position position="86"/>
    </location>
    <ligand>
        <name>Mg(2+)</name>
        <dbReference type="ChEBI" id="CHEBI:18420"/>
        <label>1</label>
        <note>catalytic</note>
    </ligand>
</feature>
<comment type="similarity">
    <text evidence="3 11">Belongs to the poly(A) polymerase family.</text>
</comment>
<evidence type="ECO:0000256" key="6">
    <source>
        <dbReference type="ARBA" id="ARBA00022723"/>
    </source>
</evidence>
<dbReference type="Proteomes" id="UP000011713">
    <property type="component" value="Unassembled WGS sequence"/>
</dbReference>
<dbReference type="SUPFAM" id="SSF81631">
    <property type="entry name" value="PAP/OAS1 substrate-binding domain"/>
    <property type="match status" value="1"/>
</dbReference>
<evidence type="ECO:0000259" key="16">
    <source>
        <dbReference type="Pfam" id="PF04928"/>
    </source>
</evidence>
<dbReference type="CDD" id="cd05402">
    <property type="entry name" value="NT_PAP_TUTase"/>
    <property type="match status" value="1"/>
</dbReference>
<dbReference type="PANTHER" id="PTHR10682:SF10">
    <property type="entry name" value="POLYNUCLEOTIDE ADENYLYLTRANSFERASE"/>
    <property type="match status" value="1"/>
</dbReference>
<dbReference type="GO" id="GO:1990817">
    <property type="term" value="F:poly(A) RNA polymerase activity"/>
    <property type="evidence" value="ECO:0007669"/>
    <property type="project" value="UniProtKB-UniRule"/>
</dbReference>
<comment type="cofactor">
    <cofactor evidence="13">
        <name>Mg(2+)</name>
        <dbReference type="ChEBI" id="CHEBI:18420"/>
    </cofactor>
    <text evidence="13">Binds 2 magnesium ions. Also active with manganese.</text>
</comment>
<feature type="region of interest" description="Disordered" evidence="14">
    <location>
        <begin position="503"/>
        <end position="567"/>
    </location>
</feature>
<evidence type="ECO:0000256" key="9">
    <source>
        <dbReference type="ARBA" id="ARBA00022842"/>
    </source>
</evidence>
<dbReference type="SUPFAM" id="SSF81301">
    <property type="entry name" value="Nucleotidyltransferase"/>
    <property type="match status" value="2"/>
</dbReference>
<feature type="binding site" evidence="12">
    <location>
        <begin position="245"/>
        <end position="246"/>
    </location>
    <ligand>
        <name>ATP</name>
        <dbReference type="ChEBI" id="CHEBI:30616"/>
    </ligand>
</feature>
<organism evidence="19 20">
    <name type="scientific">Hyaloperonospora arabidopsidis (strain Emoy2)</name>
    <name type="common">Downy mildew agent</name>
    <name type="synonym">Peronospora arabidopsidis</name>
    <dbReference type="NCBI Taxonomy" id="559515"/>
    <lineage>
        <taxon>Eukaryota</taxon>
        <taxon>Sar</taxon>
        <taxon>Stramenopiles</taxon>
        <taxon>Oomycota</taxon>
        <taxon>Peronosporomycetes</taxon>
        <taxon>Peronosporales</taxon>
        <taxon>Peronosporaceae</taxon>
        <taxon>Hyaloperonospora</taxon>
    </lineage>
</organism>
<accession>M4BV94</accession>
<feature type="binding site" evidence="12">
    <location>
        <position position="236"/>
    </location>
    <ligand>
        <name>ATP</name>
        <dbReference type="ChEBI" id="CHEBI:30616"/>
    </ligand>
</feature>
<dbReference type="FunCoup" id="M4BV94">
    <property type="interactions" value="349"/>
</dbReference>
<evidence type="ECO:0000313" key="18">
    <source>
        <dbReference type="EMBL" id="BAP69018.1"/>
    </source>
</evidence>
<keyword evidence="4 11" id="KW-0507">mRNA processing</keyword>
<name>M4BV94_HYAAE</name>
<dbReference type="AlphaFoldDB" id="M4BV94"/>
<dbReference type="eggNOG" id="KOG2245">
    <property type="taxonomic scope" value="Eukaryota"/>
</dbReference>
<dbReference type="EnsemblProtists" id="HpaT810436">
    <property type="protein sequence ID" value="HpaP810436"/>
    <property type="gene ID" value="HpaG810436"/>
</dbReference>
<dbReference type="InterPro" id="IPR011068">
    <property type="entry name" value="NuclTrfase_I-like_C"/>
</dbReference>
<dbReference type="SUPFAM" id="SSF55003">
    <property type="entry name" value="PAP/Archaeal CCA-adding enzyme, C-terminal domain"/>
    <property type="match status" value="1"/>
</dbReference>
<feature type="binding site" evidence="12">
    <location>
        <begin position="71"/>
        <end position="73"/>
    </location>
    <ligand>
        <name>ATP</name>
        <dbReference type="ChEBI" id="CHEBI:30616"/>
    </ligand>
</feature>
<evidence type="ECO:0000256" key="1">
    <source>
        <dbReference type="ARBA" id="ARBA00001936"/>
    </source>
</evidence>
<feature type="binding site" evidence="13">
    <location>
        <position position="84"/>
    </location>
    <ligand>
        <name>Mg(2+)</name>
        <dbReference type="ChEBI" id="CHEBI:18420"/>
        <label>1</label>
        <note>catalytic</note>
    </ligand>
</feature>
<dbReference type="InterPro" id="IPR007010">
    <property type="entry name" value="PolA_pol_RNA-bd_dom"/>
</dbReference>
<dbReference type="InterPro" id="IPR007012">
    <property type="entry name" value="PolA_pol_cen_dom"/>
</dbReference>
<dbReference type="InterPro" id="IPR048840">
    <property type="entry name" value="PolA_pol_NTPase"/>
</dbReference>
<gene>
    <name evidence="18" type="primary">HaRxLL128d</name>
</gene>
<sequence>MTTPLSTANPSDNDKRLNDELLQTLQLCGLYEPKKRLMRRERVLERLHQVLQEYALHEEETGQKQLQLRTFGSYRLGVQSREADIDTLCIAPRYCTRASFFVKVPILLEAAPDITGLHVISDAYVASEKRDREMEIYWSLDLFMCGGCCCRFVPVIKMKVDGISVDLLFVSLDLESIPEDIDMLDDQYLKGLDEASVRSCNGVRVTERILQLVPNLDTFRTTLIAVKHWARMQGIYSNVLGFLGGVNWAILVARICQFYPNSLPASILSRFFRIYQMWTWPNPIMLARVNDPLNLGFSVMKCFFCRFDTDVSAVLRDLLNVRDRLHLMPIITPAYPASNSSYNVMASTLRILKTEFGNGLDRTLEVESKIMAHSAEDFDRWFGWVESRLRHLFLRLEALPELQIHPFGRFFDFVETKDVVRLDSLTKPQCVYTSWLFIGLGFTVPEVVLTTSSTHSVDLTSVIRDFAFYTDQWEARHGGMDMQIDHVTCTEIPEWVRDAMASNGESDSKHLQRRLSTTVSSKKKKRDAGDASSCHGVANGTTGTAVRSGPSSGSSSKKSKDRIHSHT</sequence>
<feature type="domain" description="Poly(A) polymerase RNA-binding" evidence="15">
    <location>
        <begin position="372"/>
        <end position="415"/>
    </location>
</feature>
<evidence type="ECO:0000256" key="11">
    <source>
        <dbReference type="PIRNR" id="PIRNR018425"/>
    </source>
</evidence>
<evidence type="ECO:0000256" key="4">
    <source>
        <dbReference type="ARBA" id="ARBA00022664"/>
    </source>
</evidence>
<feature type="binding site" evidence="12">
    <location>
        <begin position="84"/>
        <end position="86"/>
    </location>
    <ligand>
        <name>ATP</name>
        <dbReference type="ChEBI" id="CHEBI:30616"/>
    </ligand>
</feature>
<keyword evidence="5 11" id="KW-0808">Transferase</keyword>
<comment type="catalytic activity">
    <reaction evidence="11">
        <text>RNA(n) + ATP = RNA(n)-3'-adenine ribonucleotide + diphosphate</text>
        <dbReference type="Rhea" id="RHEA:11332"/>
        <dbReference type="Rhea" id="RHEA-COMP:14527"/>
        <dbReference type="Rhea" id="RHEA-COMP:17347"/>
        <dbReference type="ChEBI" id="CHEBI:30616"/>
        <dbReference type="ChEBI" id="CHEBI:33019"/>
        <dbReference type="ChEBI" id="CHEBI:140395"/>
        <dbReference type="ChEBI" id="CHEBI:173115"/>
        <dbReference type="EC" id="2.7.7.19"/>
    </reaction>
</comment>
<keyword evidence="8 11" id="KW-0067">ATP-binding</keyword>
<dbReference type="PIRSF" id="PIRSF018425">
    <property type="entry name" value="PolyA_polymerase"/>
    <property type="match status" value="1"/>
</dbReference>
<dbReference type="EMBL" id="AB922442">
    <property type="protein sequence ID" value="BAP69018.1"/>
    <property type="molecule type" value="mRNA"/>
</dbReference>
<dbReference type="Pfam" id="PF04926">
    <property type="entry name" value="PAP_RNA-bind"/>
    <property type="match status" value="1"/>
</dbReference>
<dbReference type="InterPro" id="IPR043519">
    <property type="entry name" value="NT_sf"/>
</dbReference>
<protein>
    <recommendedName>
        <fullName evidence="11">Poly(A) polymerase</fullName>
        <ecNumber evidence="11">2.7.7.19</ecNumber>
    </recommendedName>
</protein>
<evidence type="ECO:0000256" key="2">
    <source>
        <dbReference type="ARBA" id="ARBA00004123"/>
    </source>
</evidence>
<keyword evidence="20" id="KW-1185">Reference proteome</keyword>
<evidence type="ECO:0000256" key="5">
    <source>
        <dbReference type="ARBA" id="ARBA00022679"/>
    </source>
</evidence>
<reference evidence="20" key="1">
    <citation type="journal article" date="2010" name="Science">
        <title>Signatures of adaptation to obligate biotrophy in the Hyaloperonospora arabidopsidis genome.</title>
        <authorList>
            <person name="Baxter L."/>
            <person name="Tripathy S."/>
            <person name="Ishaque N."/>
            <person name="Boot N."/>
            <person name="Cabral A."/>
            <person name="Kemen E."/>
            <person name="Thines M."/>
            <person name="Ah-Fong A."/>
            <person name="Anderson R."/>
            <person name="Badejoko W."/>
            <person name="Bittner-Eddy P."/>
            <person name="Boore J.L."/>
            <person name="Chibucos M.C."/>
            <person name="Coates M."/>
            <person name="Dehal P."/>
            <person name="Delehaunty K."/>
            <person name="Dong S."/>
            <person name="Downton P."/>
            <person name="Dumas B."/>
            <person name="Fabro G."/>
            <person name="Fronick C."/>
            <person name="Fuerstenberg S.I."/>
            <person name="Fulton L."/>
            <person name="Gaulin E."/>
            <person name="Govers F."/>
            <person name="Hughes L."/>
            <person name="Humphray S."/>
            <person name="Jiang R.H."/>
            <person name="Judelson H."/>
            <person name="Kamoun S."/>
            <person name="Kyung K."/>
            <person name="Meijer H."/>
            <person name="Minx P."/>
            <person name="Morris P."/>
            <person name="Nelson J."/>
            <person name="Phuntumart V."/>
            <person name="Qutob D."/>
            <person name="Rehmany A."/>
            <person name="Rougon-Cardoso A."/>
            <person name="Ryden P."/>
            <person name="Torto-Alalibo T."/>
            <person name="Studholme D."/>
            <person name="Wang Y."/>
            <person name="Win J."/>
            <person name="Wood J."/>
            <person name="Clifton S.W."/>
            <person name="Rogers J."/>
            <person name="Van den Ackerveken G."/>
            <person name="Jones J.D."/>
            <person name="McDowell J.M."/>
            <person name="Beynon J."/>
            <person name="Tyler B.M."/>
        </authorList>
    </citation>
    <scope>NUCLEOTIDE SEQUENCE [LARGE SCALE GENOMIC DNA]</scope>
    <source>
        <strain evidence="20">Emoy2</strain>
    </source>
</reference>
<dbReference type="OMA" id="PAYPAMC"/>
<dbReference type="Pfam" id="PF20750">
    <property type="entry name" value="PAP_NTPase"/>
    <property type="match status" value="2"/>
</dbReference>
<evidence type="ECO:0000256" key="10">
    <source>
        <dbReference type="ARBA" id="ARBA00023242"/>
    </source>
</evidence>